<feature type="region of interest" description="Disordered" evidence="1">
    <location>
        <begin position="221"/>
        <end position="254"/>
    </location>
</feature>
<dbReference type="VEuPathDB" id="VectorBase:GPAI033270"/>
<dbReference type="AlphaFoldDB" id="A0A1B0A3F6"/>
<organism evidence="2 3">
    <name type="scientific">Glossina pallidipes</name>
    <name type="common">Tsetse fly</name>
    <dbReference type="NCBI Taxonomy" id="7398"/>
    <lineage>
        <taxon>Eukaryota</taxon>
        <taxon>Metazoa</taxon>
        <taxon>Ecdysozoa</taxon>
        <taxon>Arthropoda</taxon>
        <taxon>Hexapoda</taxon>
        <taxon>Insecta</taxon>
        <taxon>Pterygota</taxon>
        <taxon>Neoptera</taxon>
        <taxon>Endopterygota</taxon>
        <taxon>Diptera</taxon>
        <taxon>Brachycera</taxon>
        <taxon>Muscomorpha</taxon>
        <taxon>Hippoboscoidea</taxon>
        <taxon>Glossinidae</taxon>
        <taxon>Glossina</taxon>
    </lineage>
</organism>
<name>A0A1B0A3F6_GLOPL</name>
<evidence type="ECO:0000256" key="1">
    <source>
        <dbReference type="SAM" id="MobiDB-lite"/>
    </source>
</evidence>
<protein>
    <submittedName>
        <fullName evidence="2">Uncharacterized protein</fullName>
    </submittedName>
</protein>
<evidence type="ECO:0000313" key="3">
    <source>
        <dbReference type="Proteomes" id="UP000092445"/>
    </source>
</evidence>
<accession>A0A1B0A3F6</accession>
<dbReference type="EnsemblMetazoa" id="GPAI033270-RA">
    <property type="protein sequence ID" value="GPAI033270-PA"/>
    <property type="gene ID" value="GPAI033270"/>
</dbReference>
<evidence type="ECO:0000313" key="2">
    <source>
        <dbReference type="EnsemblMetazoa" id="GPAI033270-PA"/>
    </source>
</evidence>
<dbReference type="Proteomes" id="UP000092445">
    <property type="component" value="Unassembled WGS sequence"/>
</dbReference>
<feature type="region of interest" description="Disordered" evidence="1">
    <location>
        <begin position="51"/>
        <end position="85"/>
    </location>
</feature>
<reference evidence="2" key="2">
    <citation type="submission" date="2020-05" db="UniProtKB">
        <authorList>
            <consortium name="EnsemblMetazoa"/>
        </authorList>
    </citation>
    <scope>IDENTIFICATION</scope>
    <source>
        <strain evidence="2">IAEA</strain>
    </source>
</reference>
<keyword evidence="3" id="KW-1185">Reference proteome</keyword>
<proteinExistence type="predicted"/>
<reference evidence="3" key="1">
    <citation type="submission" date="2014-03" db="EMBL/GenBank/DDBJ databases">
        <authorList>
            <person name="Aksoy S."/>
            <person name="Warren W."/>
            <person name="Wilson R.K."/>
        </authorList>
    </citation>
    <scope>NUCLEOTIDE SEQUENCE [LARGE SCALE GENOMIC DNA]</scope>
    <source>
        <strain evidence="3">IAEA</strain>
    </source>
</reference>
<sequence length="378" mass="40311">MKNSRTKFENPNRASNVSTINKLVMEGALKKDFEYFPIHFYIHERKLEYSDEDNDVEDDDDAAVDNDDVDKGDDDNDDDDAVEDNEDDGVINVAVVVGTEIVERNEKESHEKLKLNRQILQITYVKTPSSEFAATGVAAVAVNIDLCTAVGVDAVMMIGFVAVVLLEMFELVKETVFVVTTARGIALLELFVTFVMADATDKLLRLVLNSKIAKPSIISSSKTGERGNLRRTGGGGLGGALSRGSNNVDDDDVDRRSSSMLARAAAAAAAAACAEAATMESSVSESKSLALGPGACKCVGSVEEVLFPTFPPNDCRVIEPCTDKMEALLVFVGKPPEPLMPPLAPDVCWANCGEGGGRCNCSALPLPAPTDPAALAIC</sequence>
<feature type="compositionally biased region" description="Gly residues" evidence="1">
    <location>
        <begin position="232"/>
        <end position="241"/>
    </location>
</feature>